<name>A0ABU6WGJ1_9FABA</name>
<comment type="caution">
    <text evidence="2">The sequence shown here is derived from an EMBL/GenBank/DDBJ whole genome shotgun (WGS) entry which is preliminary data.</text>
</comment>
<evidence type="ECO:0000313" key="3">
    <source>
        <dbReference type="Proteomes" id="UP001341840"/>
    </source>
</evidence>
<dbReference type="PANTHER" id="PTHR46033:SF8">
    <property type="entry name" value="PROTEIN MAINTENANCE OF MERISTEMS-LIKE"/>
    <property type="match status" value="1"/>
</dbReference>
<proteinExistence type="predicted"/>
<feature type="domain" description="Aminotransferase-like plant mobile" evidence="1">
    <location>
        <begin position="2"/>
        <end position="112"/>
    </location>
</feature>
<dbReference type="PANTHER" id="PTHR46033">
    <property type="entry name" value="PROTEIN MAIN-LIKE 2"/>
    <property type="match status" value="1"/>
</dbReference>
<organism evidence="2 3">
    <name type="scientific">Stylosanthes scabra</name>
    <dbReference type="NCBI Taxonomy" id="79078"/>
    <lineage>
        <taxon>Eukaryota</taxon>
        <taxon>Viridiplantae</taxon>
        <taxon>Streptophyta</taxon>
        <taxon>Embryophyta</taxon>
        <taxon>Tracheophyta</taxon>
        <taxon>Spermatophyta</taxon>
        <taxon>Magnoliopsida</taxon>
        <taxon>eudicotyledons</taxon>
        <taxon>Gunneridae</taxon>
        <taxon>Pentapetalae</taxon>
        <taxon>rosids</taxon>
        <taxon>fabids</taxon>
        <taxon>Fabales</taxon>
        <taxon>Fabaceae</taxon>
        <taxon>Papilionoideae</taxon>
        <taxon>50 kb inversion clade</taxon>
        <taxon>dalbergioids sensu lato</taxon>
        <taxon>Dalbergieae</taxon>
        <taxon>Pterocarpus clade</taxon>
        <taxon>Stylosanthes</taxon>
    </lineage>
</organism>
<keyword evidence="3" id="KW-1185">Reference proteome</keyword>
<dbReference type="Pfam" id="PF10536">
    <property type="entry name" value="PMD"/>
    <property type="match status" value="1"/>
</dbReference>
<evidence type="ECO:0000313" key="2">
    <source>
        <dbReference type="EMBL" id="MED6184892.1"/>
    </source>
</evidence>
<accession>A0ABU6WGJ1</accession>
<dbReference type="InterPro" id="IPR019557">
    <property type="entry name" value="AminoTfrase-like_pln_mobile"/>
</dbReference>
<gene>
    <name evidence="2" type="ORF">PIB30_051821</name>
</gene>
<dbReference type="EMBL" id="JASCZI010181613">
    <property type="protein sequence ID" value="MED6184892.1"/>
    <property type="molecule type" value="Genomic_DNA"/>
</dbReference>
<dbReference type="InterPro" id="IPR044824">
    <property type="entry name" value="MAIN-like"/>
</dbReference>
<reference evidence="2 3" key="1">
    <citation type="journal article" date="2023" name="Plants (Basel)">
        <title>Bridging the Gap: Combining Genomics and Transcriptomics Approaches to Understand Stylosanthes scabra, an Orphan Legume from the Brazilian Caatinga.</title>
        <authorList>
            <person name="Ferreira-Neto J.R.C."/>
            <person name="da Silva M.D."/>
            <person name="Binneck E."/>
            <person name="de Melo N.F."/>
            <person name="da Silva R.H."/>
            <person name="de Melo A.L.T.M."/>
            <person name="Pandolfi V."/>
            <person name="Bustamante F.O."/>
            <person name="Brasileiro-Vidal A.C."/>
            <person name="Benko-Iseppon A.M."/>
        </authorList>
    </citation>
    <scope>NUCLEOTIDE SEQUENCE [LARGE SCALE GENOMIC DNA]</scope>
    <source>
        <tissue evidence="2">Leaves</tissue>
    </source>
</reference>
<protein>
    <recommendedName>
        <fullName evidence="1">Aminotransferase-like plant mobile domain-containing protein</fullName>
    </recommendedName>
</protein>
<evidence type="ECO:0000259" key="1">
    <source>
        <dbReference type="Pfam" id="PF10536"/>
    </source>
</evidence>
<sequence length="258" mass="30226">MLIVGYLLSDKSNNLVHIRWLRLIQDFDRCSQYSRGSAVLAWTYISLSSAACCEMTDLGGYVPLVMSWIYHRFPAWGLAHLDAWRSRAKNSRYGGFWPDALDWIECFLWTPYGSDDLRFLAPELIRLVQRSAPDRVNLDYFLTTIGNGKDLWWPTHRSTRAWYESWMRHATDPVFIHVVAVPDFRGSQDYLYWWARACKSTYLSQDRLLGTRRCRLFHQTSARHPPSRDLKSHSRLMPGSQVSLRRESRAHMQSCSSR</sequence>
<dbReference type="Proteomes" id="UP001341840">
    <property type="component" value="Unassembled WGS sequence"/>
</dbReference>